<dbReference type="Pfam" id="PF12773">
    <property type="entry name" value="DZR"/>
    <property type="match status" value="1"/>
</dbReference>
<comment type="caution">
    <text evidence="3">The sequence shown here is derived from an EMBL/GenBank/DDBJ whole genome shotgun (WGS) entry which is preliminary data.</text>
</comment>
<feature type="transmembrane region" description="Helical" evidence="1">
    <location>
        <begin position="21"/>
        <end position="40"/>
    </location>
</feature>
<protein>
    <submittedName>
        <fullName evidence="3">Zinc ribbon domain-containing protein</fullName>
    </submittedName>
</protein>
<keyword evidence="1" id="KW-1133">Transmembrane helix</keyword>
<dbReference type="InterPro" id="IPR025874">
    <property type="entry name" value="DZR"/>
</dbReference>
<gene>
    <name evidence="3" type="ORF">QJ521_05915</name>
</gene>
<dbReference type="AlphaFoldDB" id="A0AAW6UC71"/>
<dbReference type="EMBL" id="JASCXW010000017">
    <property type="protein sequence ID" value="MDI6453091.1"/>
    <property type="molecule type" value="Genomic_DNA"/>
</dbReference>
<evidence type="ECO:0000256" key="1">
    <source>
        <dbReference type="SAM" id="Phobius"/>
    </source>
</evidence>
<dbReference type="Proteomes" id="UP001431532">
    <property type="component" value="Unassembled WGS sequence"/>
</dbReference>
<organism evidence="3 4">
    <name type="scientific">Peloplasma aerotolerans</name>
    <dbReference type="NCBI Taxonomy" id="3044389"/>
    <lineage>
        <taxon>Bacteria</taxon>
        <taxon>Bacillati</taxon>
        <taxon>Mycoplasmatota</taxon>
        <taxon>Mollicutes</taxon>
        <taxon>Acholeplasmatales</taxon>
        <taxon>Acholeplasmataceae</taxon>
        <taxon>Peloplasma</taxon>
    </lineage>
</organism>
<feature type="transmembrane region" description="Helical" evidence="1">
    <location>
        <begin position="46"/>
        <end position="69"/>
    </location>
</feature>
<evidence type="ECO:0000313" key="4">
    <source>
        <dbReference type="Proteomes" id="UP001431532"/>
    </source>
</evidence>
<keyword evidence="1" id="KW-0472">Membrane</keyword>
<accession>A0AAW6UC71</accession>
<evidence type="ECO:0000259" key="2">
    <source>
        <dbReference type="Pfam" id="PF12773"/>
    </source>
</evidence>
<proteinExistence type="predicted"/>
<reference evidence="3" key="1">
    <citation type="submission" date="2023-05" db="EMBL/GenBank/DDBJ databases">
        <title>Mariniplasma microaerophilum sp. nov., a novel anaerobic mollicute isolated from terrestrial mud volcano, Taman Peninsula, Russia.</title>
        <authorList>
            <person name="Khomyakova M.A."/>
            <person name="Merkel A.Y."/>
            <person name="Slobodkin A.I."/>
        </authorList>
    </citation>
    <scope>NUCLEOTIDE SEQUENCE</scope>
    <source>
        <strain evidence="3">M4Ah</strain>
    </source>
</reference>
<dbReference type="RefSeq" id="WP_282839520.1">
    <property type="nucleotide sequence ID" value="NZ_JASCXW010000017.1"/>
</dbReference>
<sequence length="165" mass="18618">MKDYDLKDLAKIKNRFKKSGVALIVIGCFIMLIAMIDFFASDSSNIIYLTYIGGLILLLGLMMLLFGYIKKTKKYQISDDEFVAHNSIKSDILNKSKDSTGAFFEQLKNTPLPSKTCPQCGKEMFPDAMYCDNCGCAMFKKCPECKELNQVSSKLCNHCGIQFRI</sequence>
<keyword evidence="1" id="KW-0812">Transmembrane</keyword>
<evidence type="ECO:0000313" key="3">
    <source>
        <dbReference type="EMBL" id="MDI6453091.1"/>
    </source>
</evidence>
<feature type="domain" description="DZANK-type" evidence="2">
    <location>
        <begin position="117"/>
        <end position="160"/>
    </location>
</feature>
<keyword evidence="4" id="KW-1185">Reference proteome</keyword>
<name>A0AAW6UC71_9MOLU</name>